<sequence>MSATSNNTPPEHLRLAAYWAATTVASAQDTQLASLHAQIASASTALNSHVAEDVNEQARQALEVRAREQQQISNDIRRPCAQLDRALALTAALEANIGELEAALSKAESAVGLTLGGRLSQLARGGGPGGGVPYLRQWQGAVPKVLDPGEYL</sequence>
<dbReference type="EMBL" id="JANBUP010000008">
    <property type="protein sequence ID" value="KAJ2814018.1"/>
    <property type="molecule type" value="Genomic_DNA"/>
</dbReference>
<reference evidence="1" key="1">
    <citation type="submission" date="2022-07" db="EMBL/GenBank/DDBJ databases">
        <title>Phylogenomic reconstructions and comparative analyses of Kickxellomycotina fungi.</title>
        <authorList>
            <person name="Reynolds N.K."/>
            <person name="Stajich J.E."/>
            <person name="Barry K."/>
            <person name="Grigoriev I.V."/>
            <person name="Crous P."/>
            <person name="Smith M.E."/>
        </authorList>
    </citation>
    <scope>NUCLEOTIDE SEQUENCE</scope>
    <source>
        <strain evidence="1">CBS 102833</strain>
    </source>
</reference>
<protein>
    <submittedName>
        <fullName evidence="1">Uncharacterized protein</fullName>
    </submittedName>
</protein>
<gene>
    <name evidence="1" type="ORF">H4S07_000220</name>
</gene>
<dbReference type="Proteomes" id="UP001140096">
    <property type="component" value="Unassembled WGS sequence"/>
</dbReference>
<evidence type="ECO:0000313" key="1">
    <source>
        <dbReference type="EMBL" id="KAJ2814018.1"/>
    </source>
</evidence>
<name>A0ACC1LRZ9_9FUNG</name>
<accession>A0ACC1LRZ9</accession>
<evidence type="ECO:0000313" key="2">
    <source>
        <dbReference type="Proteomes" id="UP001140096"/>
    </source>
</evidence>
<organism evidence="1 2">
    <name type="scientific">Coemansia furcata</name>
    <dbReference type="NCBI Taxonomy" id="417177"/>
    <lineage>
        <taxon>Eukaryota</taxon>
        <taxon>Fungi</taxon>
        <taxon>Fungi incertae sedis</taxon>
        <taxon>Zoopagomycota</taxon>
        <taxon>Kickxellomycotina</taxon>
        <taxon>Kickxellomycetes</taxon>
        <taxon>Kickxellales</taxon>
        <taxon>Kickxellaceae</taxon>
        <taxon>Coemansia</taxon>
    </lineage>
</organism>
<comment type="caution">
    <text evidence="1">The sequence shown here is derived from an EMBL/GenBank/DDBJ whole genome shotgun (WGS) entry which is preliminary data.</text>
</comment>
<keyword evidence="2" id="KW-1185">Reference proteome</keyword>
<proteinExistence type="predicted"/>